<dbReference type="Proteomes" id="UP000032141">
    <property type="component" value="Chromosome C6"/>
</dbReference>
<reference evidence="1 2" key="1">
    <citation type="journal article" date="2014" name="Genome Biol.">
        <title>Transcriptome and methylome profiling reveals relics of genome dominance in the mesopolyploid Brassica oleracea.</title>
        <authorList>
            <person name="Parkin I.A."/>
            <person name="Koh C."/>
            <person name="Tang H."/>
            <person name="Robinson S.J."/>
            <person name="Kagale S."/>
            <person name="Clarke W.E."/>
            <person name="Town C.D."/>
            <person name="Nixon J."/>
            <person name="Krishnakumar V."/>
            <person name="Bidwell S.L."/>
            <person name="Denoeud F."/>
            <person name="Belcram H."/>
            <person name="Links M.G."/>
            <person name="Just J."/>
            <person name="Clarke C."/>
            <person name="Bender T."/>
            <person name="Huebert T."/>
            <person name="Mason A.S."/>
            <person name="Pires J.C."/>
            <person name="Barker G."/>
            <person name="Moore J."/>
            <person name="Walley P.G."/>
            <person name="Manoli S."/>
            <person name="Batley J."/>
            <person name="Edwards D."/>
            <person name="Nelson M.N."/>
            <person name="Wang X."/>
            <person name="Paterson A.H."/>
            <person name="King G."/>
            <person name="Bancroft I."/>
            <person name="Chalhoub B."/>
            <person name="Sharpe A.G."/>
        </authorList>
    </citation>
    <scope>NUCLEOTIDE SEQUENCE</scope>
    <source>
        <strain evidence="1 2">cv. TO1000</strain>
    </source>
</reference>
<evidence type="ECO:0000313" key="1">
    <source>
        <dbReference type="EnsemblPlants" id="Bo6g098780.1"/>
    </source>
</evidence>
<protein>
    <submittedName>
        <fullName evidence="1">Uncharacterized protein</fullName>
    </submittedName>
</protein>
<organism evidence="1 2">
    <name type="scientific">Brassica oleracea var. oleracea</name>
    <dbReference type="NCBI Taxonomy" id="109376"/>
    <lineage>
        <taxon>Eukaryota</taxon>
        <taxon>Viridiplantae</taxon>
        <taxon>Streptophyta</taxon>
        <taxon>Embryophyta</taxon>
        <taxon>Tracheophyta</taxon>
        <taxon>Spermatophyta</taxon>
        <taxon>Magnoliopsida</taxon>
        <taxon>eudicotyledons</taxon>
        <taxon>Gunneridae</taxon>
        <taxon>Pentapetalae</taxon>
        <taxon>rosids</taxon>
        <taxon>malvids</taxon>
        <taxon>Brassicales</taxon>
        <taxon>Brassicaceae</taxon>
        <taxon>Brassiceae</taxon>
        <taxon>Brassica</taxon>
    </lineage>
</organism>
<accession>A0A0D3CY22</accession>
<dbReference type="Gramene" id="Bo6g098780.1">
    <property type="protein sequence ID" value="Bo6g098780.1"/>
    <property type="gene ID" value="Bo6g098780"/>
</dbReference>
<name>A0A0D3CY22_BRAOL</name>
<dbReference type="HOGENOM" id="CLU_194047_0_0_1"/>
<sequence length="83" mass="8909">MYGMSITSAFGGGGIDMGNGMYEEFKTVSGYVCNGLFSIGEDGFGTGRMTIIWNLYGRHQAFKKKLSQLKNHSCTQGGEPKGG</sequence>
<dbReference type="EnsemblPlants" id="Bo6g098780.1">
    <property type="protein sequence ID" value="Bo6g098780.1"/>
    <property type="gene ID" value="Bo6g098780"/>
</dbReference>
<proteinExistence type="predicted"/>
<dbReference type="AlphaFoldDB" id="A0A0D3CY22"/>
<evidence type="ECO:0000313" key="2">
    <source>
        <dbReference type="Proteomes" id="UP000032141"/>
    </source>
</evidence>
<keyword evidence="2" id="KW-1185">Reference proteome</keyword>
<reference evidence="1" key="2">
    <citation type="submission" date="2015-03" db="UniProtKB">
        <authorList>
            <consortium name="EnsemblPlants"/>
        </authorList>
    </citation>
    <scope>IDENTIFICATION</scope>
</reference>